<gene>
    <name evidence="1" type="ORF">RPERSI_LOCUS5607</name>
</gene>
<evidence type="ECO:0000313" key="1">
    <source>
        <dbReference type="EMBL" id="CAG8592785.1"/>
    </source>
</evidence>
<protein>
    <submittedName>
        <fullName evidence="1">16300_t:CDS:1</fullName>
    </submittedName>
</protein>
<comment type="caution">
    <text evidence="1">The sequence shown here is derived from an EMBL/GenBank/DDBJ whole genome shotgun (WGS) entry which is preliminary data.</text>
</comment>
<organism evidence="1 2">
    <name type="scientific">Racocetra persica</name>
    <dbReference type="NCBI Taxonomy" id="160502"/>
    <lineage>
        <taxon>Eukaryota</taxon>
        <taxon>Fungi</taxon>
        <taxon>Fungi incertae sedis</taxon>
        <taxon>Mucoromycota</taxon>
        <taxon>Glomeromycotina</taxon>
        <taxon>Glomeromycetes</taxon>
        <taxon>Diversisporales</taxon>
        <taxon>Gigasporaceae</taxon>
        <taxon>Racocetra</taxon>
    </lineage>
</organism>
<evidence type="ECO:0000313" key="2">
    <source>
        <dbReference type="Proteomes" id="UP000789920"/>
    </source>
</evidence>
<keyword evidence="2" id="KW-1185">Reference proteome</keyword>
<name>A0ACA9MJ04_9GLOM</name>
<proteinExistence type="predicted"/>
<dbReference type="Proteomes" id="UP000789920">
    <property type="component" value="Unassembled WGS sequence"/>
</dbReference>
<dbReference type="EMBL" id="CAJVQC010008459">
    <property type="protein sequence ID" value="CAG8592785.1"/>
    <property type="molecule type" value="Genomic_DNA"/>
</dbReference>
<reference evidence="1" key="1">
    <citation type="submission" date="2021-06" db="EMBL/GenBank/DDBJ databases">
        <authorList>
            <person name="Kallberg Y."/>
            <person name="Tangrot J."/>
            <person name="Rosling A."/>
        </authorList>
    </citation>
    <scope>NUCLEOTIDE SEQUENCE</scope>
    <source>
        <strain evidence="1">MA461A</strain>
    </source>
</reference>
<feature type="non-terminal residue" evidence="1">
    <location>
        <position position="1"/>
    </location>
</feature>
<accession>A0ACA9MJ04</accession>
<sequence>INVVHNQLVLYTTDFDRAIRILNNPQIIDRRNLIVIDAVPRSLNALNLRLRAIFNIAIRHNPMFVGIFIDVELNNVVILSSHEYDVHNREFMDEVRNRINPNPIFEYGDLHNVHVKRQPPDNNPLINFPIIAGEDLYAIRITSDNRDVGGPVFSYYGPNIANDDDPGELYNVGLNGILTGAIGNIAFMTQYDKIKEESNLFLVSSTGELL</sequence>